<dbReference type="GO" id="GO:0004519">
    <property type="term" value="F:endonuclease activity"/>
    <property type="evidence" value="ECO:0007669"/>
    <property type="project" value="UniProtKB-UniRule"/>
</dbReference>
<keyword evidence="2" id="KW-0378">Hydrolase</keyword>
<keyword evidence="2" id="KW-0255">Endonuclease</keyword>
<comment type="function">
    <text evidence="2">CRISPR (clustered regularly interspaced short palindromic repeat) is an adaptive immune system that provides protection against mobile genetic elements (viruses, transposable elements and conjugative plasmids). CRISPR clusters contain spacers, sequences complementary to antecedent mobile elements, and target invading nucleic acids. CRISPR clusters are transcribed and processed into CRISPR RNA (crRNA).</text>
</comment>
<dbReference type="EC" id="3.1.-.-" evidence="2"/>
<dbReference type="NCBIfam" id="TIGR01876">
    <property type="entry name" value="cas_Cas5d"/>
    <property type="match status" value="1"/>
</dbReference>
<dbReference type="GO" id="GO:0016787">
    <property type="term" value="F:hydrolase activity"/>
    <property type="evidence" value="ECO:0007669"/>
    <property type="project" value="UniProtKB-KW"/>
</dbReference>
<dbReference type="Gene3D" id="3.30.70.2660">
    <property type="match status" value="1"/>
</dbReference>
<dbReference type="PIRSF" id="PIRSF029950">
    <property type="entry name" value="Cas_CT1134"/>
    <property type="match status" value="1"/>
</dbReference>
<dbReference type="Pfam" id="PF09704">
    <property type="entry name" value="Cas_Cas5d"/>
    <property type="match status" value="1"/>
</dbReference>
<proteinExistence type="inferred from homology"/>
<evidence type="ECO:0000256" key="2">
    <source>
        <dbReference type="PIRNR" id="PIRNR029950"/>
    </source>
</evidence>
<dbReference type="AlphaFoldDB" id="A0A1S9ZIJ2"/>
<reference evidence="3 4" key="1">
    <citation type="submission" date="2017-02" db="EMBL/GenBank/DDBJ databases">
        <title>Draft genome sequence of Moraxella canis CCUG 8415A type strain.</title>
        <authorList>
            <person name="Engstrom-Jakobsson H."/>
            <person name="Salva-Serra F."/>
            <person name="Thorell K."/>
            <person name="Gonzales-Siles L."/>
            <person name="Karlsson R."/>
            <person name="Boulund F."/>
            <person name="Engstrand L."/>
            <person name="Moore E."/>
        </authorList>
    </citation>
    <scope>NUCLEOTIDE SEQUENCE [LARGE SCALE GENOMIC DNA]</scope>
    <source>
        <strain evidence="3 4">CCUG 8415A</strain>
    </source>
</reference>
<evidence type="ECO:0000313" key="3">
    <source>
        <dbReference type="EMBL" id="OOR83173.1"/>
    </source>
</evidence>
<comment type="caution">
    <text evidence="3">The sequence shown here is derived from an EMBL/GenBank/DDBJ whole genome shotgun (WGS) entry which is preliminary data.</text>
</comment>
<name>A0A1S9ZIJ2_9GAMM</name>
<sequence>MSFILEISGEYACFTRPELKVERVSYPVITPSAARNILMAILWKPAIRWQVKKIEILKPIQWVNIRRNEVGNKMSERSQALYIEENRQQRASMLLRDVAYRIHADFVMTNEAGEDDNRNKFVEMFKRRATKGQYFHQPYLGCREFPCNFTLLEKAEDGLPRENITQDFGLMLYDMDYSKSAPRDSNHAEPMFYHCKAEHGVIIVPPMDSDEVKR</sequence>
<dbReference type="EMBL" id="MUXT01000008">
    <property type="protein sequence ID" value="OOR83173.1"/>
    <property type="molecule type" value="Genomic_DNA"/>
</dbReference>
<organism evidence="3 4">
    <name type="scientific">Moraxella canis</name>
    <dbReference type="NCBI Taxonomy" id="90239"/>
    <lineage>
        <taxon>Bacteria</taxon>
        <taxon>Pseudomonadati</taxon>
        <taxon>Pseudomonadota</taxon>
        <taxon>Gammaproteobacteria</taxon>
        <taxon>Moraxellales</taxon>
        <taxon>Moraxellaceae</taxon>
        <taxon>Moraxella</taxon>
    </lineage>
</organism>
<dbReference type="InterPro" id="IPR021124">
    <property type="entry name" value="CRISPR-assoc_prot_Cas5"/>
</dbReference>
<dbReference type="InterPro" id="IPR013422">
    <property type="entry name" value="CRISPR-assoc_prot_Cas5_N"/>
</dbReference>
<protein>
    <recommendedName>
        <fullName evidence="2">pre-crRNA processing endonuclease</fullName>
        <ecNumber evidence="2">3.1.-.-</ecNumber>
    </recommendedName>
</protein>
<comment type="similarity">
    <text evidence="2">Belongs to the CRISPR-associated protein Cas5 family. Subtype I-C/Dvulg subfamily.</text>
</comment>
<dbReference type="GO" id="GO:0043571">
    <property type="term" value="P:maintenance of CRISPR repeat elements"/>
    <property type="evidence" value="ECO:0007669"/>
    <property type="project" value="UniProtKB-UniRule"/>
</dbReference>
<dbReference type="RefSeq" id="WP_078256153.1">
    <property type="nucleotide sequence ID" value="NZ_MUXT01000008.1"/>
</dbReference>
<dbReference type="InterPro" id="IPR010155">
    <property type="entry name" value="CRISPR-assoc_prot_Cas5d"/>
</dbReference>
<dbReference type="GO" id="GO:0051607">
    <property type="term" value="P:defense response to virus"/>
    <property type="evidence" value="ECO:0007669"/>
    <property type="project" value="UniProtKB-UniRule"/>
</dbReference>
<evidence type="ECO:0000256" key="1">
    <source>
        <dbReference type="ARBA" id="ARBA00023118"/>
    </source>
</evidence>
<dbReference type="NCBIfam" id="TIGR02593">
    <property type="entry name" value="CRISPR_cas5"/>
    <property type="match status" value="1"/>
</dbReference>
<dbReference type="CDD" id="cd09752">
    <property type="entry name" value="Cas5_I-C"/>
    <property type="match status" value="1"/>
</dbReference>
<keyword evidence="1 2" id="KW-0051">Antiviral defense</keyword>
<dbReference type="Proteomes" id="UP000190322">
    <property type="component" value="Unassembled WGS sequence"/>
</dbReference>
<accession>A0A1S9ZIJ2</accession>
<keyword evidence="2" id="KW-0540">Nuclease</keyword>
<evidence type="ECO:0000313" key="4">
    <source>
        <dbReference type="Proteomes" id="UP000190322"/>
    </source>
</evidence>
<dbReference type="GO" id="GO:0003723">
    <property type="term" value="F:RNA binding"/>
    <property type="evidence" value="ECO:0007669"/>
    <property type="project" value="UniProtKB-UniRule"/>
</dbReference>
<gene>
    <name evidence="3" type="ORF">B0180_06250</name>
</gene>
<keyword evidence="2" id="KW-0694">RNA-binding</keyword>